<dbReference type="AlphaFoldDB" id="A0A1L8E762"/>
<protein>
    <submittedName>
        <fullName evidence="1">Uncharacterized protein</fullName>
    </submittedName>
</protein>
<name>A0A1L8E762_HAEIR</name>
<organism evidence="1">
    <name type="scientific">Haematobia irritans</name>
    <name type="common">Horn fly</name>
    <name type="synonym">Conops irritans</name>
    <dbReference type="NCBI Taxonomy" id="7368"/>
    <lineage>
        <taxon>Eukaryota</taxon>
        <taxon>Metazoa</taxon>
        <taxon>Ecdysozoa</taxon>
        <taxon>Arthropoda</taxon>
        <taxon>Hexapoda</taxon>
        <taxon>Insecta</taxon>
        <taxon>Pterygota</taxon>
        <taxon>Neoptera</taxon>
        <taxon>Endopterygota</taxon>
        <taxon>Diptera</taxon>
        <taxon>Brachycera</taxon>
        <taxon>Muscomorpha</taxon>
        <taxon>Muscoidea</taxon>
        <taxon>Muscidae</taxon>
        <taxon>Haematobia</taxon>
    </lineage>
</organism>
<evidence type="ECO:0000313" key="1">
    <source>
        <dbReference type="EMBL" id="JAV14570.1"/>
    </source>
</evidence>
<proteinExistence type="predicted"/>
<dbReference type="EMBL" id="GFDG01004229">
    <property type="protein sequence ID" value="JAV14570.1"/>
    <property type="molecule type" value="Transcribed_RNA"/>
</dbReference>
<accession>A0A1L8E762</accession>
<reference evidence="1" key="1">
    <citation type="submission" date="2017-01" db="EMBL/GenBank/DDBJ databases">
        <title>An insight into the sialome and mialome of the horn fly, Haematobia irritans.</title>
        <authorList>
            <person name="Breijo M."/>
            <person name="Boiani M."/>
            <person name="Ures X."/>
            <person name="Rocha S."/>
            <person name="Sequeira M."/>
            <person name="Ribeiro J.M."/>
        </authorList>
    </citation>
    <scope>NUCLEOTIDE SEQUENCE</scope>
</reference>
<sequence length="88" mass="9525">MTYAIAAITTFRLLGAGTGKMTNLVTFETFFAIVSASHVASSSTTTGITITSKMARTVAFVARGIHRHSECYYVYALPTKRLCNTPNN</sequence>